<name>A0A8J6H9J1_TENMO</name>
<proteinExistence type="predicted"/>
<feature type="transmembrane region" description="Helical" evidence="1">
    <location>
        <begin position="418"/>
        <end position="439"/>
    </location>
</feature>
<keyword evidence="1" id="KW-0472">Membrane</keyword>
<feature type="transmembrane region" description="Helical" evidence="1">
    <location>
        <begin position="26"/>
        <end position="44"/>
    </location>
</feature>
<feature type="transmembrane region" description="Helical" evidence="1">
    <location>
        <begin position="126"/>
        <end position="145"/>
    </location>
</feature>
<evidence type="ECO:0000313" key="2">
    <source>
        <dbReference type="EMBL" id="KAH0810604.1"/>
    </source>
</evidence>
<keyword evidence="1" id="KW-1133">Transmembrane helix</keyword>
<reference evidence="2" key="1">
    <citation type="journal article" date="2020" name="J Insects Food Feed">
        <title>The yellow mealworm (Tenebrio molitor) genome: a resource for the emerging insects as food and feed industry.</title>
        <authorList>
            <person name="Eriksson T."/>
            <person name="Andere A."/>
            <person name="Kelstrup H."/>
            <person name="Emery V."/>
            <person name="Picard C."/>
        </authorList>
    </citation>
    <scope>NUCLEOTIDE SEQUENCE</scope>
    <source>
        <strain evidence="2">Stoneville</strain>
        <tissue evidence="2">Whole head</tissue>
    </source>
</reference>
<protein>
    <submittedName>
        <fullName evidence="2">Uncharacterized protein</fullName>
    </submittedName>
</protein>
<accession>A0A8J6H9J1</accession>
<sequence>MSAMVFFLNEILLAIKSRGLLIMKEIYEMMLVFSVICLALGNSLPVQFQPDEKKEESEDNEIDKQVNKKVIDSDLKIAKEEHPLEEQKKCKYNFIVIRRHKSREYDSDMQLFQEYFSTKDKAKRTLLIIGKYFVIFYIVTGYIVGLDGEVPEVLFVPSIENALLTADADLLRLPYDQADKVASIRDALTEEEINFGRGGFRHHIRCGCRFGMIISGRITLEMFVEDLHIGKFTRMEFPCCFYVKETLECLSKQLTRAVMISVMLIGPSISPRRVKEMGEVKGRRRRIMNERTREDGERRTAVVTPRRPRVLLRLLCEARSEGREHVPNPLRRTEAPKRIINVLPDLTYVRIIIRENMSLQSADKTLRVTQNSFQVLCGSCEPVQILLIMDTLYTARLHGFPNLSRNSLEPTVLSEESVLSLLIVLGSSISLVGLVFAFITYSPSIRTEVTAAEAHNETNSLKESIVTFFGSTTNDASLIRSGSGPPRLRYSCSLMNN</sequence>
<keyword evidence="3" id="KW-1185">Reference proteome</keyword>
<organism evidence="2 3">
    <name type="scientific">Tenebrio molitor</name>
    <name type="common">Yellow mealworm beetle</name>
    <dbReference type="NCBI Taxonomy" id="7067"/>
    <lineage>
        <taxon>Eukaryota</taxon>
        <taxon>Metazoa</taxon>
        <taxon>Ecdysozoa</taxon>
        <taxon>Arthropoda</taxon>
        <taxon>Hexapoda</taxon>
        <taxon>Insecta</taxon>
        <taxon>Pterygota</taxon>
        <taxon>Neoptera</taxon>
        <taxon>Endopterygota</taxon>
        <taxon>Coleoptera</taxon>
        <taxon>Polyphaga</taxon>
        <taxon>Cucujiformia</taxon>
        <taxon>Tenebrionidae</taxon>
        <taxon>Tenebrio</taxon>
    </lineage>
</organism>
<evidence type="ECO:0000313" key="3">
    <source>
        <dbReference type="Proteomes" id="UP000719412"/>
    </source>
</evidence>
<dbReference type="EMBL" id="JABDTM020027389">
    <property type="protein sequence ID" value="KAH0810604.1"/>
    <property type="molecule type" value="Genomic_DNA"/>
</dbReference>
<comment type="caution">
    <text evidence="2">The sequence shown here is derived from an EMBL/GenBank/DDBJ whole genome shotgun (WGS) entry which is preliminary data.</text>
</comment>
<keyword evidence="1" id="KW-0812">Transmembrane</keyword>
<reference evidence="2" key="2">
    <citation type="submission" date="2021-08" db="EMBL/GenBank/DDBJ databases">
        <authorList>
            <person name="Eriksson T."/>
        </authorList>
    </citation>
    <scope>NUCLEOTIDE SEQUENCE</scope>
    <source>
        <strain evidence="2">Stoneville</strain>
        <tissue evidence="2">Whole head</tissue>
    </source>
</reference>
<dbReference type="AlphaFoldDB" id="A0A8J6H9J1"/>
<gene>
    <name evidence="2" type="ORF">GEV33_012188</name>
</gene>
<evidence type="ECO:0000256" key="1">
    <source>
        <dbReference type="SAM" id="Phobius"/>
    </source>
</evidence>
<dbReference type="Proteomes" id="UP000719412">
    <property type="component" value="Unassembled WGS sequence"/>
</dbReference>